<keyword evidence="3" id="KW-1185">Reference proteome</keyword>
<dbReference type="AlphaFoldDB" id="A0A2T9ZK45"/>
<dbReference type="OrthoDB" id="414781at2759"/>
<proteinExistence type="predicted"/>
<feature type="compositionally biased region" description="Polar residues" evidence="1">
    <location>
        <begin position="29"/>
        <end position="42"/>
    </location>
</feature>
<name>A0A2T9ZK45_9FUNG</name>
<gene>
    <name evidence="2" type="ORF">BB560_000575</name>
</gene>
<accession>A0A2T9ZK45</accession>
<dbReference type="Proteomes" id="UP000245609">
    <property type="component" value="Unassembled WGS sequence"/>
</dbReference>
<feature type="region of interest" description="Disordered" evidence="1">
    <location>
        <begin position="29"/>
        <end position="48"/>
    </location>
</feature>
<evidence type="ECO:0000313" key="3">
    <source>
        <dbReference type="Proteomes" id="UP000245609"/>
    </source>
</evidence>
<evidence type="ECO:0000256" key="1">
    <source>
        <dbReference type="SAM" id="MobiDB-lite"/>
    </source>
</evidence>
<protein>
    <submittedName>
        <fullName evidence="2">Uncharacterized protein</fullName>
    </submittedName>
</protein>
<comment type="caution">
    <text evidence="2">The sequence shown here is derived from an EMBL/GenBank/DDBJ whole genome shotgun (WGS) entry which is preliminary data.</text>
</comment>
<reference evidence="2 3" key="1">
    <citation type="journal article" date="2018" name="MBio">
        <title>Comparative Genomics Reveals the Core Gene Toolbox for the Fungus-Insect Symbiosis.</title>
        <authorList>
            <person name="Wang Y."/>
            <person name="Stata M."/>
            <person name="Wang W."/>
            <person name="Stajich J.E."/>
            <person name="White M.M."/>
            <person name="Moncalvo J.M."/>
        </authorList>
    </citation>
    <scope>NUCLEOTIDE SEQUENCE [LARGE SCALE GENOMIC DNA]</scope>
    <source>
        <strain evidence="2 3">SC-DP-2</strain>
    </source>
</reference>
<dbReference type="EMBL" id="MBFS01000064">
    <property type="protein sequence ID" value="PVV04920.1"/>
    <property type="molecule type" value="Genomic_DNA"/>
</dbReference>
<evidence type="ECO:0000313" key="2">
    <source>
        <dbReference type="EMBL" id="PVV04920.1"/>
    </source>
</evidence>
<sequence length="142" mass="15936">MKEEQLEGLPVLILGNKYESCFHPNTKENTLSPNIHQNLSENQKSDSPESILLKDKSLLNHINSESSIAQNSLPSPSTKINIFPIEDLKEMSNSVIDLIGDRDYKVFPVSGLSGDGLSVAVHWLYHRMVQRRDVCPPIQTKP</sequence>
<organism evidence="2 3">
    <name type="scientific">Smittium megazygosporum</name>
    <dbReference type="NCBI Taxonomy" id="133381"/>
    <lineage>
        <taxon>Eukaryota</taxon>
        <taxon>Fungi</taxon>
        <taxon>Fungi incertae sedis</taxon>
        <taxon>Zoopagomycota</taxon>
        <taxon>Kickxellomycotina</taxon>
        <taxon>Harpellomycetes</taxon>
        <taxon>Harpellales</taxon>
        <taxon>Legeriomycetaceae</taxon>
        <taxon>Smittium</taxon>
    </lineage>
</organism>